<dbReference type="Gene3D" id="3.30.70.120">
    <property type="match status" value="1"/>
</dbReference>
<keyword evidence="3 4" id="KW-0479">Metal-binding</keyword>
<evidence type="ECO:0000313" key="5">
    <source>
        <dbReference type="EMBL" id="MFD0870591.1"/>
    </source>
</evidence>
<dbReference type="RefSeq" id="WP_379289289.1">
    <property type="nucleotide sequence ID" value="NZ_JBHTIU010000050.1"/>
</dbReference>
<accession>A0ABW3DDE5</accession>
<evidence type="ECO:0000256" key="1">
    <source>
        <dbReference type="ARBA" id="ARBA00006964"/>
    </source>
</evidence>
<comment type="similarity">
    <text evidence="1 4">Belongs to the GTP cyclohydrolase I type 2/NIF3 family.</text>
</comment>
<dbReference type="PIRSF" id="PIRSF037489">
    <property type="entry name" value="UCP037489_NIF3_YqfO"/>
    <property type="match status" value="1"/>
</dbReference>
<evidence type="ECO:0000313" key="6">
    <source>
        <dbReference type="Proteomes" id="UP001597120"/>
    </source>
</evidence>
<keyword evidence="6" id="KW-1185">Reference proteome</keyword>
<organism evidence="5 6">
    <name type="scientific">Paenibacillus residui</name>
    <dbReference type="NCBI Taxonomy" id="629724"/>
    <lineage>
        <taxon>Bacteria</taxon>
        <taxon>Bacillati</taxon>
        <taxon>Bacillota</taxon>
        <taxon>Bacilli</taxon>
        <taxon>Bacillales</taxon>
        <taxon>Paenibacillaceae</taxon>
        <taxon>Paenibacillus</taxon>
    </lineage>
</organism>
<dbReference type="SUPFAM" id="SSF102705">
    <property type="entry name" value="NIF3 (NGG1p interacting factor 3)-like"/>
    <property type="match status" value="1"/>
</dbReference>
<dbReference type="Gene3D" id="3.40.1390.30">
    <property type="entry name" value="NIF3 (NGG1p interacting factor 3)-like"/>
    <property type="match status" value="1"/>
</dbReference>
<reference evidence="6" key="1">
    <citation type="journal article" date="2019" name="Int. J. Syst. Evol. Microbiol.">
        <title>The Global Catalogue of Microorganisms (GCM) 10K type strain sequencing project: providing services to taxonomists for standard genome sequencing and annotation.</title>
        <authorList>
            <consortium name="The Broad Institute Genomics Platform"/>
            <consortium name="The Broad Institute Genome Sequencing Center for Infectious Disease"/>
            <person name="Wu L."/>
            <person name="Ma J."/>
        </authorList>
    </citation>
    <scope>NUCLEOTIDE SEQUENCE [LARGE SCALE GENOMIC DNA]</scope>
    <source>
        <strain evidence="6">CCUG 57263</strain>
    </source>
</reference>
<evidence type="ECO:0000256" key="3">
    <source>
        <dbReference type="ARBA" id="ARBA00022723"/>
    </source>
</evidence>
<dbReference type="InterPro" id="IPR015867">
    <property type="entry name" value="N-reg_PII/ATP_PRibTrfase_C"/>
</dbReference>
<dbReference type="PANTHER" id="PTHR13799:SF14">
    <property type="entry name" value="GTP CYCLOHYDROLASE 1 TYPE 2 HOMOLOG"/>
    <property type="match status" value="1"/>
</dbReference>
<name>A0ABW3DDE5_9BACL</name>
<proteinExistence type="inferred from homology"/>
<evidence type="ECO:0000256" key="2">
    <source>
        <dbReference type="ARBA" id="ARBA00022112"/>
    </source>
</evidence>
<comment type="caution">
    <text evidence="5">The sequence shown here is derived from an EMBL/GenBank/DDBJ whole genome shotgun (WGS) entry which is preliminary data.</text>
</comment>
<dbReference type="Proteomes" id="UP001597120">
    <property type="component" value="Unassembled WGS sequence"/>
</dbReference>
<sequence length="371" mass="40268">MFAKGQTVIQLMEKLAPRHYAVPDDRIGLQLGTLNKEIRKVMVTLDVVEEVVDEAISEQVDLIIAHHAIIFRPLKHLQTDTPAGRVYAKLIKHDIAVYIAHTNLDVADGGINDMMADALKLENTKPLDTVFTEKLKKLVVFVPQDHHERVLMAMLDNGAGAIGDYSHCSFNLSGVGTFKPGEGTNPYIGATGKFEEVLEIRIETIVPESLQGKVIQAMLKAHPYEEPAYDLYPLDLSGRKLGLGRVGRLPQSISLAELAEQVKKAFDVPAVRIVGEPGTMLNKAAVLGGSGSRYIGSALFAGADVLITGDVDYHSAQDALAAGLCIIDPGHNSEKIMKAGVAAYLTKALADGRYDTEVTTSQINTEVFRFL</sequence>
<dbReference type="InterPro" id="IPR017221">
    <property type="entry name" value="DUF34/NIF3_bac"/>
</dbReference>
<dbReference type="PANTHER" id="PTHR13799">
    <property type="entry name" value="NGG1 INTERACTING FACTOR 3"/>
    <property type="match status" value="1"/>
</dbReference>
<gene>
    <name evidence="5" type="ORF">ACFQ03_15650</name>
</gene>
<protein>
    <recommendedName>
        <fullName evidence="2 4">GTP cyclohydrolase 1 type 2 homolog</fullName>
    </recommendedName>
</protein>
<dbReference type="EMBL" id="JBHTIU010000050">
    <property type="protein sequence ID" value="MFD0870591.1"/>
    <property type="molecule type" value="Genomic_DNA"/>
</dbReference>
<dbReference type="NCBIfam" id="TIGR00486">
    <property type="entry name" value="YbgI_SA1388"/>
    <property type="match status" value="1"/>
</dbReference>
<dbReference type="Pfam" id="PF01784">
    <property type="entry name" value="DUF34_NIF3"/>
    <property type="match status" value="1"/>
</dbReference>
<dbReference type="InterPro" id="IPR002678">
    <property type="entry name" value="DUF34/NIF3"/>
</dbReference>
<evidence type="ECO:0000256" key="4">
    <source>
        <dbReference type="PIRNR" id="PIRNR037489"/>
    </source>
</evidence>
<dbReference type="InterPro" id="IPR036069">
    <property type="entry name" value="DUF34/NIF3_sf"/>
</dbReference>